<accession>Q6KHQ3</accession>
<dbReference type="EMBL" id="AE017308">
    <property type="protein sequence ID" value="AAT27875.1"/>
    <property type="molecule type" value="Genomic_DNA"/>
</dbReference>
<dbReference type="OrthoDB" id="9778687at2"/>
<dbReference type="GO" id="GO:1990060">
    <property type="term" value="C:maltose transport complex"/>
    <property type="evidence" value="ECO:0007669"/>
    <property type="project" value="TreeGrafter"/>
</dbReference>
<evidence type="ECO:0000256" key="2">
    <source>
        <dbReference type="ARBA" id="ARBA00009047"/>
    </source>
</evidence>
<evidence type="ECO:0000256" key="7">
    <source>
        <dbReference type="ARBA" id="ARBA00023136"/>
    </source>
</evidence>
<reference evidence="10 11" key="1">
    <citation type="journal article" date="2004" name="Genome Res.">
        <title>The complete genome and proteome of Mycoplasma mobile.</title>
        <authorList>
            <person name="Jaffe J.D."/>
            <person name="Stange-Thomann N."/>
            <person name="Smith C."/>
            <person name="DeCaprio D."/>
            <person name="Fisher S."/>
            <person name="Butler J."/>
            <person name="Calvo S."/>
            <person name="Elkins T."/>
            <person name="FitzGerald M.G."/>
            <person name="Hafez N."/>
            <person name="Kodira C.D."/>
            <person name="Major J."/>
            <person name="Wang S."/>
            <person name="Wilkinson J."/>
            <person name="Nicol R."/>
            <person name="Nusbaum C."/>
            <person name="Birren B."/>
            <person name="Berg H.C."/>
            <person name="Church G.M."/>
        </authorList>
    </citation>
    <scope>NUCLEOTIDE SEQUENCE [LARGE SCALE GENOMIC DNA]</scope>
    <source>
        <strain evidence="11">ATCC 43663 / 163K / NCTC 11711</strain>
    </source>
</reference>
<feature type="transmembrane region" description="Helical" evidence="9">
    <location>
        <begin position="458"/>
        <end position="475"/>
    </location>
</feature>
<evidence type="ECO:0000256" key="6">
    <source>
        <dbReference type="ARBA" id="ARBA00022989"/>
    </source>
</evidence>
<keyword evidence="3" id="KW-0813">Transport</keyword>
<evidence type="ECO:0000256" key="4">
    <source>
        <dbReference type="ARBA" id="ARBA00022475"/>
    </source>
</evidence>
<dbReference type="Gene3D" id="1.10.3720.10">
    <property type="entry name" value="MetI-like"/>
    <property type="match status" value="1"/>
</dbReference>
<evidence type="ECO:0000313" key="11">
    <source>
        <dbReference type="Proteomes" id="UP000009072"/>
    </source>
</evidence>
<keyword evidence="5 9" id="KW-0812">Transmembrane</keyword>
<comment type="subcellular location">
    <subcellularLocation>
        <location evidence="1">Cell membrane</location>
        <topology evidence="1">Multi-pass membrane protein</topology>
    </subcellularLocation>
</comment>
<evidence type="ECO:0000256" key="5">
    <source>
        <dbReference type="ARBA" id="ARBA00022692"/>
    </source>
</evidence>
<dbReference type="Proteomes" id="UP000009072">
    <property type="component" value="Chromosome"/>
</dbReference>
<comment type="similarity">
    <text evidence="2">Belongs to the binding-protein-dependent transport system permease family. MalFG subfamily.</text>
</comment>
<sequence>MEFIKNLNLKYADKNEYEAIALKADIKSSLNGNKIKKDIFKKTNKELVKKDYYSIKSSYTKSKLALIKLKENSKIEFDVLKRNFLKEKQILLDSKKSIFIKNSIKVLNEKLEQEKSLAYFSIDDKLKLSQTLDDLEQIYKQKREELNKYESKVDIDKKIYSLENDLKSQIQKNKTTLKSKLNYQKKKLKLERNIFLSKLVKYRIKNFWLKRKTYAELWKEKHCLISEARISQKNLLKKKIYLNAFFEPIIEEKISQNKVKKLRKISSRRSFLKKFKNEPFKEQKAKIEYIKAKLSVYQKMSDNSFNSKLKILEYSVKLEHEIKVLSILENYKSQIEYAKKELANTPKKSPEIVLQIQKQKIIAKNNYIKEIMRIKKDYSMGKFSKSSKKNSIISAKKQLKFERNSACLINQYLIASEKLKFLYIDKKRQIEKEYKIMNSTIDDAQKNIPTKMPKYQKWIAMLFSFLLPGLGQLLNRQYVKGAIILAISVFMWAFLIPLTFGWIGSSEGDGVFGLGILSPNVGGIILGDIFLDARFRLIEGIIAIMTLSVSLVIILTTMRDAYITGKWLSQGIRSKNSRHLRNYLANNGSPLIILTPAFVLIALIVILPLMATILLAFTDYGIRIGIPGITNPLNWVGFSNFDRIFTGDFGPSIAFVTSWTIIWTVSVSLGVIFIGTLLAIIVDNKRIKGKIIWSTIYVLPWAIPAFATILFFSIAFGNGTSGIYNQIFGTTIDFQGS</sequence>
<gene>
    <name evidence="10" type="primary">malC</name>
    <name evidence="10" type="ordered locus">MMOB3890</name>
</gene>
<feature type="transmembrane region" description="Helical" evidence="9">
    <location>
        <begin position="482"/>
        <end position="504"/>
    </location>
</feature>
<evidence type="ECO:0000256" key="1">
    <source>
        <dbReference type="ARBA" id="ARBA00004651"/>
    </source>
</evidence>
<organism evidence="10 11">
    <name type="scientific">Mycoplasma mobile (strain ATCC 43663 / 163K / NCTC 11711)</name>
    <name type="common">Mesomycoplasma mobile</name>
    <dbReference type="NCBI Taxonomy" id="267748"/>
    <lineage>
        <taxon>Bacteria</taxon>
        <taxon>Bacillati</taxon>
        <taxon>Mycoplasmatota</taxon>
        <taxon>Mycoplasmoidales</taxon>
        <taxon>Metamycoplasmataceae</taxon>
        <taxon>Mesomycoplasma</taxon>
    </lineage>
</organism>
<dbReference type="RefSeq" id="WP_011264909.1">
    <property type="nucleotide sequence ID" value="NC_006908.1"/>
</dbReference>
<dbReference type="eggNOG" id="COG1175">
    <property type="taxonomic scope" value="Bacteria"/>
</dbReference>
<keyword evidence="11" id="KW-1185">Reference proteome</keyword>
<dbReference type="AlphaFoldDB" id="Q6KHQ3"/>
<dbReference type="PANTHER" id="PTHR47314">
    <property type="entry name" value="MALTOSE/MALTODEXTRIN TRANSPORT SYSTEM PERMEASE PROTEIN MALF"/>
    <property type="match status" value="1"/>
</dbReference>
<dbReference type="SUPFAM" id="SSF161098">
    <property type="entry name" value="MetI-like"/>
    <property type="match status" value="1"/>
</dbReference>
<evidence type="ECO:0000256" key="9">
    <source>
        <dbReference type="SAM" id="Phobius"/>
    </source>
</evidence>
<feature type="transmembrane region" description="Helical" evidence="9">
    <location>
        <begin position="661"/>
        <end position="682"/>
    </location>
</feature>
<name>Q6KHQ3_MYCM1</name>
<evidence type="ECO:0000256" key="8">
    <source>
        <dbReference type="SAM" id="Coils"/>
    </source>
</evidence>
<feature type="coiled-coil region" evidence="8">
    <location>
        <begin position="125"/>
        <end position="152"/>
    </location>
</feature>
<dbReference type="KEGG" id="mmo:MMOB3890"/>
<evidence type="ECO:0000313" key="10">
    <source>
        <dbReference type="EMBL" id="AAT27875.1"/>
    </source>
</evidence>
<feature type="transmembrane region" description="Helical" evidence="9">
    <location>
        <begin position="591"/>
        <end position="617"/>
    </location>
</feature>
<evidence type="ECO:0000256" key="3">
    <source>
        <dbReference type="ARBA" id="ARBA00022448"/>
    </source>
</evidence>
<proteinExistence type="inferred from homology"/>
<keyword evidence="8" id="KW-0175">Coiled coil</keyword>
<feature type="transmembrane region" description="Helical" evidence="9">
    <location>
        <begin position="537"/>
        <end position="558"/>
    </location>
</feature>
<keyword evidence="6 9" id="KW-1133">Transmembrane helix</keyword>
<dbReference type="HOGENOM" id="CLU_376353_0_0_14"/>
<keyword evidence="4" id="KW-1003">Cell membrane</keyword>
<dbReference type="InterPro" id="IPR035906">
    <property type="entry name" value="MetI-like_sf"/>
</dbReference>
<dbReference type="PANTHER" id="PTHR47314:SF1">
    <property type="entry name" value="MALTOSE_MALTODEXTRIN TRANSPORT SYSTEM PERMEASE PROTEIN MALF"/>
    <property type="match status" value="1"/>
</dbReference>
<keyword evidence="7 9" id="KW-0472">Membrane</keyword>
<dbReference type="GO" id="GO:0015423">
    <property type="term" value="F:ABC-type maltose transporter activity"/>
    <property type="evidence" value="ECO:0007669"/>
    <property type="project" value="TreeGrafter"/>
</dbReference>
<feature type="transmembrane region" description="Helical" evidence="9">
    <location>
        <begin position="694"/>
        <end position="716"/>
    </location>
</feature>
<dbReference type="STRING" id="267748.MMOB3890"/>
<protein>
    <submittedName>
        <fullName evidence="10">Maltodextrin ABC transporter permease protein</fullName>
    </submittedName>
</protein>
<dbReference type="GO" id="GO:0042956">
    <property type="term" value="P:maltodextrin transmembrane transport"/>
    <property type="evidence" value="ECO:0007669"/>
    <property type="project" value="TreeGrafter"/>
</dbReference>